<evidence type="ECO:0000259" key="5">
    <source>
        <dbReference type="Pfam" id="PF02782"/>
    </source>
</evidence>
<dbReference type="PANTHER" id="PTHR43095:SF5">
    <property type="entry name" value="XYLULOSE KINASE"/>
    <property type="match status" value="1"/>
</dbReference>
<dbReference type="InterPro" id="IPR000577">
    <property type="entry name" value="Carb_kinase_FGGY"/>
</dbReference>
<evidence type="ECO:0000313" key="6">
    <source>
        <dbReference type="EMBL" id="QFZ83569.1"/>
    </source>
</evidence>
<evidence type="ECO:0000313" key="7">
    <source>
        <dbReference type="Proteomes" id="UP000326780"/>
    </source>
</evidence>
<organism evidence="6 7">
    <name type="scientific">Variovorax paradoxus</name>
    <dbReference type="NCBI Taxonomy" id="34073"/>
    <lineage>
        <taxon>Bacteria</taxon>
        <taxon>Pseudomonadati</taxon>
        <taxon>Pseudomonadota</taxon>
        <taxon>Betaproteobacteria</taxon>
        <taxon>Burkholderiales</taxon>
        <taxon>Comamonadaceae</taxon>
        <taxon>Variovorax</taxon>
    </lineage>
</organism>
<evidence type="ECO:0000256" key="2">
    <source>
        <dbReference type="ARBA" id="ARBA00022679"/>
    </source>
</evidence>
<comment type="similarity">
    <text evidence="1">Belongs to the FGGY kinase family.</text>
</comment>
<dbReference type="GO" id="GO:0005975">
    <property type="term" value="P:carbohydrate metabolic process"/>
    <property type="evidence" value="ECO:0007669"/>
    <property type="project" value="InterPro"/>
</dbReference>
<feature type="domain" description="Carbohydrate kinase FGGY N-terminal" evidence="4">
    <location>
        <begin position="6"/>
        <end position="250"/>
    </location>
</feature>
<dbReference type="Pfam" id="PF02782">
    <property type="entry name" value="FGGY_C"/>
    <property type="match status" value="1"/>
</dbReference>
<dbReference type="InterPro" id="IPR018485">
    <property type="entry name" value="FGGY_C"/>
</dbReference>
<feature type="domain" description="Carbohydrate kinase FGGY C-terminal" evidence="5">
    <location>
        <begin position="270"/>
        <end position="463"/>
    </location>
</feature>
<evidence type="ECO:0000256" key="1">
    <source>
        <dbReference type="ARBA" id="ARBA00009156"/>
    </source>
</evidence>
<dbReference type="RefSeq" id="WP_153282279.1">
    <property type="nucleotide sequence ID" value="NZ_CP045644.1"/>
</dbReference>
<dbReference type="SUPFAM" id="SSF53067">
    <property type="entry name" value="Actin-like ATPase domain"/>
    <property type="match status" value="2"/>
</dbReference>
<dbReference type="InterPro" id="IPR043129">
    <property type="entry name" value="ATPase_NBD"/>
</dbReference>
<accession>A0A5Q0M2A7</accession>
<dbReference type="AlphaFoldDB" id="A0A5Q0M2A7"/>
<dbReference type="Gene3D" id="3.30.420.40">
    <property type="match status" value="2"/>
</dbReference>
<gene>
    <name evidence="6" type="ORF">GFK26_12795</name>
</gene>
<dbReference type="GO" id="GO:0016301">
    <property type="term" value="F:kinase activity"/>
    <property type="evidence" value="ECO:0007669"/>
    <property type="project" value="UniProtKB-KW"/>
</dbReference>
<dbReference type="EMBL" id="CP045644">
    <property type="protein sequence ID" value="QFZ83569.1"/>
    <property type="molecule type" value="Genomic_DNA"/>
</dbReference>
<dbReference type="InterPro" id="IPR018484">
    <property type="entry name" value="FGGY_N"/>
</dbReference>
<dbReference type="PANTHER" id="PTHR43095">
    <property type="entry name" value="SUGAR KINASE"/>
    <property type="match status" value="1"/>
</dbReference>
<name>A0A5Q0M2A7_VARPD</name>
<dbReference type="InterPro" id="IPR050406">
    <property type="entry name" value="FGGY_Carb_Kinase"/>
</dbReference>
<keyword evidence="2" id="KW-0808">Transferase</keyword>
<sequence>MAGDLIIGVDAGTSVIKAVAFDLQGRQVAVASTPNRVLVGPEGAAEQDLDGTWADTAATLRVLGERVPDLAARTVALAATGQGDGTWLVDAEGRPVGPAMLWLDARASRHVQALRETPASRLIAARTGNALNPSMQSGQLLWLQAHQPERLARAASAMHCKDWLFFKATGVRATSPCEGVYTFGNFKSLAYDDETLALLGLTAMKHLLPSIVDGTQSHALLTRSAAAETGLREGLPVVLPLMDVPLCVLGAGGVAFDAQGALRHVGCSVLGSTGMHGWVTDNVAAIEPSAEAGYTIAMPSPGLRVRLVSHMAATLNIDWLVRLLGSAAELAGGTALPRAQMLERLDALVLSTAPAQAVYHPYIAESGERGPFVDANARAQLSGFSATLGVAGLARSVFEGIALATRDCYAALGPLPEEIRLSGGAARSVALRQMVASVTGRPVRVSHREECGAAGAAIMAALSIDSHASIHQMLPQWVDAYLDEGVAVPDPQETTLYDQIYQQYHETAQRTRASWGALADSRRAHLDATAQEMR</sequence>
<reference evidence="6 7" key="1">
    <citation type="submission" date="2019-10" db="EMBL/GenBank/DDBJ databases">
        <title>Complete genome sequence of Variovorax paradoxus 5C-2.</title>
        <authorList>
            <person name="Gogoleva N.E."/>
            <person name="Balkin A.S."/>
        </authorList>
    </citation>
    <scope>NUCLEOTIDE SEQUENCE [LARGE SCALE GENOMIC DNA]</scope>
    <source>
        <strain evidence="6 7">5C-2</strain>
    </source>
</reference>
<evidence type="ECO:0000256" key="3">
    <source>
        <dbReference type="ARBA" id="ARBA00022777"/>
    </source>
</evidence>
<dbReference type="PIRSF" id="PIRSF000538">
    <property type="entry name" value="GlpK"/>
    <property type="match status" value="1"/>
</dbReference>
<dbReference type="Proteomes" id="UP000326780">
    <property type="component" value="Chromosome"/>
</dbReference>
<dbReference type="Pfam" id="PF00370">
    <property type="entry name" value="FGGY_N"/>
    <property type="match status" value="1"/>
</dbReference>
<proteinExistence type="inferred from homology"/>
<keyword evidence="3 6" id="KW-0418">Kinase</keyword>
<protein>
    <submittedName>
        <fullName evidence="6">Carbohydrate kinase</fullName>
    </submittedName>
</protein>
<evidence type="ECO:0000259" key="4">
    <source>
        <dbReference type="Pfam" id="PF00370"/>
    </source>
</evidence>